<proteinExistence type="predicted"/>
<dbReference type="SUPFAM" id="SSF56300">
    <property type="entry name" value="Metallo-dependent phosphatases"/>
    <property type="match status" value="1"/>
</dbReference>
<dbReference type="InterPro" id="IPR029052">
    <property type="entry name" value="Metallo-depent_PP-like"/>
</dbReference>
<dbReference type="Proteomes" id="UP001500200">
    <property type="component" value="Unassembled WGS sequence"/>
</dbReference>
<gene>
    <name evidence="2" type="ORF">GCM10023346_40880</name>
</gene>
<accession>A0ABP9SNZ9</accession>
<keyword evidence="3" id="KW-1185">Reference proteome</keyword>
<evidence type="ECO:0000313" key="2">
    <source>
        <dbReference type="EMBL" id="GAA5199936.1"/>
    </source>
</evidence>
<protein>
    <recommendedName>
        <fullName evidence="1">Calcineurin-like phosphoesterase domain-containing protein</fullName>
    </recommendedName>
</protein>
<dbReference type="Pfam" id="PF00149">
    <property type="entry name" value="Metallophos"/>
    <property type="match status" value="1"/>
</dbReference>
<evidence type="ECO:0000259" key="1">
    <source>
        <dbReference type="Pfam" id="PF00149"/>
    </source>
</evidence>
<dbReference type="CDD" id="cd00838">
    <property type="entry name" value="MPP_superfamily"/>
    <property type="match status" value="1"/>
</dbReference>
<dbReference type="EMBL" id="BAABKK010000030">
    <property type="protein sequence ID" value="GAA5199936.1"/>
    <property type="molecule type" value="Genomic_DNA"/>
</dbReference>
<reference evidence="3" key="1">
    <citation type="journal article" date="2019" name="Int. J. Syst. Evol. Microbiol.">
        <title>The Global Catalogue of Microorganisms (GCM) 10K type strain sequencing project: providing services to taxonomists for standard genome sequencing and annotation.</title>
        <authorList>
            <consortium name="The Broad Institute Genomics Platform"/>
            <consortium name="The Broad Institute Genome Sequencing Center for Infectious Disease"/>
            <person name="Wu L."/>
            <person name="Ma J."/>
        </authorList>
    </citation>
    <scope>NUCLEOTIDE SEQUENCE [LARGE SCALE GENOMIC DNA]</scope>
    <source>
        <strain evidence="3">JCM 18514</strain>
    </source>
</reference>
<dbReference type="Gene3D" id="3.60.21.10">
    <property type="match status" value="1"/>
</dbReference>
<sequence>MNSVPIVVAGDWHGNLGWARTVVRSAAWQGVKTILQVGDFGALWPGKMKGRFEARLNLYLEASDIRLIFIAGNHDNWAELEKLPIDEDGLATLRSNIKYLPRPGRTTVQGLTVGGLGGAFSVDFRYRTEGKDWWAIEDLAPDHVAEFIAGGPVDILLTHDVPAEIQLRSGLNLPADVSARANVTRELLAQAVAATRPAHVFSGHWHQRRIDEIMHPDGSTTRVDVLNMENSRDGNAVLLWPGETPLRIEPLRISGS</sequence>
<dbReference type="InterPro" id="IPR004843">
    <property type="entry name" value="Calcineurin-like_PHP"/>
</dbReference>
<name>A0ABP9SNZ9_9MICC</name>
<dbReference type="RefSeq" id="WP_345452170.1">
    <property type="nucleotide sequence ID" value="NZ_BAABKK010000030.1"/>
</dbReference>
<organism evidence="2 3">
    <name type="scientific">Arthrobacter gyeryongensis</name>
    <dbReference type="NCBI Taxonomy" id="1650592"/>
    <lineage>
        <taxon>Bacteria</taxon>
        <taxon>Bacillati</taxon>
        <taxon>Actinomycetota</taxon>
        <taxon>Actinomycetes</taxon>
        <taxon>Micrococcales</taxon>
        <taxon>Micrococcaceae</taxon>
        <taxon>Arthrobacter</taxon>
    </lineage>
</organism>
<evidence type="ECO:0000313" key="3">
    <source>
        <dbReference type="Proteomes" id="UP001500200"/>
    </source>
</evidence>
<comment type="caution">
    <text evidence="2">The sequence shown here is derived from an EMBL/GenBank/DDBJ whole genome shotgun (WGS) entry which is preliminary data.</text>
</comment>
<feature type="domain" description="Calcineurin-like phosphoesterase" evidence="1">
    <location>
        <begin position="5"/>
        <end position="207"/>
    </location>
</feature>